<reference evidence="1 2" key="1">
    <citation type="submission" date="2024-05" db="EMBL/GenBank/DDBJ databases">
        <title>A draft genome resource for the thread blight pathogen Marasmius tenuissimus strain MS-2.</title>
        <authorList>
            <person name="Yulfo-Soto G.E."/>
            <person name="Baruah I.K."/>
            <person name="Amoako-Attah I."/>
            <person name="Bukari Y."/>
            <person name="Meinhardt L.W."/>
            <person name="Bailey B.A."/>
            <person name="Cohen S.P."/>
        </authorList>
    </citation>
    <scope>NUCLEOTIDE SEQUENCE [LARGE SCALE GENOMIC DNA]</scope>
    <source>
        <strain evidence="1 2">MS-2</strain>
    </source>
</reference>
<dbReference type="Proteomes" id="UP001437256">
    <property type="component" value="Unassembled WGS sequence"/>
</dbReference>
<accession>A0ABR3A2D1</accession>
<sequence>MTIDYPSISNSIAPSTRNDNCLKALLNPRNNNVGICSPGHQTLGNCAPNGALLSQNHSPKTPELLSTTGDDMNVSDCESDIGCADAPTTNAVVYGLGNVVPQRVVGDDVLKQSKDANLPLAPLPSLPSPLPLPIKGISHFAHSRI</sequence>
<comment type="caution">
    <text evidence="1">The sequence shown here is derived from an EMBL/GenBank/DDBJ whole genome shotgun (WGS) entry which is preliminary data.</text>
</comment>
<keyword evidence="2" id="KW-1185">Reference proteome</keyword>
<proteinExistence type="predicted"/>
<gene>
    <name evidence="1" type="ORF">AAF712_005238</name>
</gene>
<protein>
    <submittedName>
        <fullName evidence="1">Uncharacterized protein</fullName>
    </submittedName>
</protein>
<dbReference type="EMBL" id="JBBXMP010000023">
    <property type="protein sequence ID" value="KAL0067798.1"/>
    <property type="molecule type" value="Genomic_DNA"/>
</dbReference>
<name>A0ABR3A2D1_9AGAR</name>
<organism evidence="1 2">
    <name type="scientific">Marasmius tenuissimus</name>
    <dbReference type="NCBI Taxonomy" id="585030"/>
    <lineage>
        <taxon>Eukaryota</taxon>
        <taxon>Fungi</taxon>
        <taxon>Dikarya</taxon>
        <taxon>Basidiomycota</taxon>
        <taxon>Agaricomycotina</taxon>
        <taxon>Agaricomycetes</taxon>
        <taxon>Agaricomycetidae</taxon>
        <taxon>Agaricales</taxon>
        <taxon>Marasmiineae</taxon>
        <taxon>Marasmiaceae</taxon>
        <taxon>Marasmius</taxon>
    </lineage>
</organism>
<evidence type="ECO:0000313" key="1">
    <source>
        <dbReference type="EMBL" id="KAL0067798.1"/>
    </source>
</evidence>
<evidence type="ECO:0000313" key="2">
    <source>
        <dbReference type="Proteomes" id="UP001437256"/>
    </source>
</evidence>